<dbReference type="Pfam" id="PF20244">
    <property type="entry name" value="DUF6599"/>
    <property type="match status" value="1"/>
</dbReference>
<keyword evidence="1" id="KW-1133">Transmembrane helix</keyword>
<organism evidence="2 3">
    <name type="scientific">Candidatus Magnetominusculus xianensis</name>
    <dbReference type="NCBI Taxonomy" id="1748249"/>
    <lineage>
        <taxon>Bacteria</taxon>
        <taxon>Pseudomonadati</taxon>
        <taxon>Nitrospirota</taxon>
        <taxon>Nitrospiria</taxon>
        <taxon>Nitrospirales</taxon>
        <taxon>Nitrospiraceae</taxon>
        <taxon>Candidatus Magnetominusculus</taxon>
    </lineage>
</organism>
<sequence length="312" mass="34532">MNPVVSWWLRGGLLALLPLIGYGVWLDGQSYDPGLLDFKQAGVRLSPMVDFLPERVGGLARQGEARRFGKENLHDYVNGHAEFFIGAGFKELIVGEYGDGTRPGVVVDLYDMDKPLFAFGVVTQETQPDAQPVAIGEMGSGDARGLRFIFGPYYIKMTAFAEGAPLEEIGKLLINNMGKVGGGVRSFAFPEWGRPTATRFIKDNYRGLDFFDHVVERTFQWEGREVQGFLVGEGRGLEQRLTAFLAREGIPVKQVAHQGLMVTVVDDPYEGTWFFLRDREQLLGAFGLPLEAALGPLQRFVEHGGQTQSGKK</sequence>
<evidence type="ECO:0000313" key="2">
    <source>
        <dbReference type="EMBL" id="KWT78807.1"/>
    </source>
</evidence>
<feature type="transmembrane region" description="Helical" evidence="1">
    <location>
        <begin position="7"/>
        <end position="25"/>
    </location>
</feature>
<evidence type="ECO:0000313" key="3">
    <source>
        <dbReference type="Proteomes" id="UP000060487"/>
    </source>
</evidence>
<name>A0ABR5SC76_9BACT</name>
<reference evidence="2 3" key="1">
    <citation type="submission" date="2015-11" db="EMBL/GenBank/DDBJ databases">
        <authorList>
            <person name="Lin W."/>
        </authorList>
    </citation>
    <scope>NUCLEOTIDE SEQUENCE [LARGE SCALE GENOMIC DNA]</scope>
    <source>
        <strain evidence="2 3">HCH-1</strain>
    </source>
</reference>
<comment type="caution">
    <text evidence="2">The sequence shown here is derived from an EMBL/GenBank/DDBJ whole genome shotgun (WGS) entry which is preliminary data.</text>
</comment>
<accession>A0ABR5SC76</accession>
<gene>
    <name evidence="2" type="ORF">ASN18_2796</name>
</gene>
<dbReference type="InterPro" id="IPR046534">
    <property type="entry name" value="DUF6599"/>
</dbReference>
<dbReference type="EMBL" id="LNQR01000111">
    <property type="protein sequence ID" value="KWT78807.1"/>
    <property type="molecule type" value="Genomic_DNA"/>
</dbReference>
<keyword evidence="1" id="KW-0812">Transmembrane</keyword>
<keyword evidence="1" id="KW-0472">Membrane</keyword>
<evidence type="ECO:0000256" key="1">
    <source>
        <dbReference type="SAM" id="Phobius"/>
    </source>
</evidence>
<proteinExistence type="predicted"/>
<protein>
    <submittedName>
        <fullName evidence="2">Uncharacterized protein</fullName>
    </submittedName>
</protein>
<dbReference type="Proteomes" id="UP000060487">
    <property type="component" value="Unassembled WGS sequence"/>
</dbReference>
<keyword evidence="3" id="KW-1185">Reference proteome</keyword>